<gene>
    <name evidence="3" type="ORF">OIDMADRAFT_133987</name>
</gene>
<dbReference type="HOGENOM" id="CLU_042941_7_2_1"/>
<name>A0A0C3GH27_OIDMZ</name>
<dbReference type="Pfam" id="PF11807">
    <property type="entry name" value="UstYa"/>
    <property type="match status" value="1"/>
</dbReference>
<reference evidence="4" key="2">
    <citation type="submission" date="2015-01" db="EMBL/GenBank/DDBJ databases">
        <title>Evolutionary Origins and Diversification of the Mycorrhizal Mutualists.</title>
        <authorList>
            <consortium name="DOE Joint Genome Institute"/>
            <consortium name="Mycorrhizal Genomics Consortium"/>
            <person name="Kohler A."/>
            <person name="Kuo A."/>
            <person name="Nagy L.G."/>
            <person name="Floudas D."/>
            <person name="Copeland A."/>
            <person name="Barry K.W."/>
            <person name="Cichocki N."/>
            <person name="Veneault-Fourrey C."/>
            <person name="LaButti K."/>
            <person name="Lindquist E.A."/>
            <person name="Lipzen A."/>
            <person name="Lundell T."/>
            <person name="Morin E."/>
            <person name="Murat C."/>
            <person name="Riley R."/>
            <person name="Ohm R."/>
            <person name="Sun H."/>
            <person name="Tunlid A."/>
            <person name="Henrissat B."/>
            <person name="Grigoriev I.V."/>
            <person name="Hibbett D.S."/>
            <person name="Martin F."/>
        </authorList>
    </citation>
    <scope>NUCLEOTIDE SEQUENCE [LARGE SCALE GENOMIC DNA]</scope>
    <source>
        <strain evidence="4">Zn</strain>
    </source>
</reference>
<comment type="similarity">
    <text evidence="2">Belongs to the ustYa family.</text>
</comment>
<dbReference type="InParanoid" id="A0A0C3GH27"/>
<keyword evidence="4" id="KW-1185">Reference proteome</keyword>
<sequence length="106" mass="12399">MFHQLHCLNQIREALYRDHYPEIPIHGPVHLNHCINHLRQAIQCWGSTAIIPLKWFEGYHDTYVKSDTVHTCRKFEPIRAYVSERFNGSLAVPREGKSVKEEGNAF</sequence>
<dbReference type="AlphaFoldDB" id="A0A0C3GH27"/>
<evidence type="ECO:0000313" key="3">
    <source>
        <dbReference type="EMBL" id="KIM95440.1"/>
    </source>
</evidence>
<reference evidence="3 4" key="1">
    <citation type="submission" date="2014-04" db="EMBL/GenBank/DDBJ databases">
        <authorList>
            <consortium name="DOE Joint Genome Institute"/>
            <person name="Kuo A."/>
            <person name="Martino E."/>
            <person name="Perotto S."/>
            <person name="Kohler A."/>
            <person name="Nagy L.G."/>
            <person name="Floudas D."/>
            <person name="Copeland A."/>
            <person name="Barry K.W."/>
            <person name="Cichocki N."/>
            <person name="Veneault-Fourrey C."/>
            <person name="LaButti K."/>
            <person name="Lindquist E.A."/>
            <person name="Lipzen A."/>
            <person name="Lundell T."/>
            <person name="Morin E."/>
            <person name="Murat C."/>
            <person name="Sun H."/>
            <person name="Tunlid A."/>
            <person name="Henrissat B."/>
            <person name="Grigoriev I.V."/>
            <person name="Hibbett D.S."/>
            <person name="Martin F."/>
            <person name="Nordberg H.P."/>
            <person name="Cantor M.N."/>
            <person name="Hua S.X."/>
        </authorList>
    </citation>
    <scope>NUCLEOTIDE SEQUENCE [LARGE SCALE GENOMIC DNA]</scope>
    <source>
        <strain evidence="3 4">Zn</strain>
    </source>
</reference>
<evidence type="ECO:0000256" key="2">
    <source>
        <dbReference type="ARBA" id="ARBA00035112"/>
    </source>
</evidence>
<evidence type="ECO:0000313" key="4">
    <source>
        <dbReference type="Proteomes" id="UP000054321"/>
    </source>
</evidence>
<protein>
    <submittedName>
        <fullName evidence="3">Uncharacterized protein</fullName>
    </submittedName>
</protein>
<dbReference type="PANTHER" id="PTHR33365:SF4">
    <property type="entry name" value="CYCLOCHLOROTINE BIOSYNTHESIS PROTEIN O"/>
    <property type="match status" value="1"/>
</dbReference>
<dbReference type="GO" id="GO:0043386">
    <property type="term" value="P:mycotoxin biosynthetic process"/>
    <property type="evidence" value="ECO:0007669"/>
    <property type="project" value="InterPro"/>
</dbReference>
<dbReference type="STRING" id="913774.A0A0C3GH27"/>
<comment type="pathway">
    <text evidence="1">Mycotoxin biosynthesis.</text>
</comment>
<dbReference type="PANTHER" id="PTHR33365">
    <property type="entry name" value="YALI0B05434P"/>
    <property type="match status" value="1"/>
</dbReference>
<dbReference type="EMBL" id="KN832887">
    <property type="protein sequence ID" value="KIM95440.1"/>
    <property type="molecule type" value="Genomic_DNA"/>
</dbReference>
<proteinExistence type="inferred from homology"/>
<evidence type="ECO:0000256" key="1">
    <source>
        <dbReference type="ARBA" id="ARBA00004685"/>
    </source>
</evidence>
<dbReference type="InterPro" id="IPR021765">
    <property type="entry name" value="UstYa-like"/>
</dbReference>
<dbReference type="Proteomes" id="UP000054321">
    <property type="component" value="Unassembled WGS sequence"/>
</dbReference>
<dbReference type="OrthoDB" id="3687641at2759"/>
<organism evidence="3 4">
    <name type="scientific">Oidiodendron maius (strain Zn)</name>
    <dbReference type="NCBI Taxonomy" id="913774"/>
    <lineage>
        <taxon>Eukaryota</taxon>
        <taxon>Fungi</taxon>
        <taxon>Dikarya</taxon>
        <taxon>Ascomycota</taxon>
        <taxon>Pezizomycotina</taxon>
        <taxon>Leotiomycetes</taxon>
        <taxon>Leotiomycetes incertae sedis</taxon>
        <taxon>Myxotrichaceae</taxon>
        <taxon>Oidiodendron</taxon>
    </lineage>
</organism>
<accession>A0A0C3GH27</accession>